<gene>
    <name evidence="3" type="ORF">J2S08_003527</name>
</gene>
<dbReference type="Gene3D" id="3.30.70.330">
    <property type="match status" value="1"/>
</dbReference>
<dbReference type="InterPro" id="IPR036986">
    <property type="entry name" value="S4_RNA-bd_sf"/>
</dbReference>
<proteinExistence type="predicted"/>
<organism evidence="3 4">
    <name type="scientific">Bacillus chungangensis</name>
    <dbReference type="NCBI Taxonomy" id="587633"/>
    <lineage>
        <taxon>Bacteria</taxon>
        <taxon>Bacillati</taxon>
        <taxon>Bacillota</taxon>
        <taxon>Bacilli</taxon>
        <taxon>Bacillales</taxon>
        <taxon>Bacillaceae</taxon>
        <taxon>Bacillus</taxon>
    </lineage>
</organism>
<dbReference type="PANTHER" id="PTHR13633:SF3">
    <property type="entry name" value="MITOCHONDRIAL TRANSCRIPTION RESCUE FACTOR 1"/>
    <property type="match status" value="1"/>
</dbReference>
<dbReference type="SMART" id="SM00363">
    <property type="entry name" value="S4"/>
    <property type="match status" value="1"/>
</dbReference>
<dbReference type="SUPFAM" id="SSF55174">
    <property type="entry name" value="Alpha-L RNA-binding motif"/>
    <property type="match status" value="1"/>
</dbReference>
<reference evidence="3 4" key="1">
    <citation type="submission" date="2023-07" db="EMBL/GenBank/DDBJ databases">
        <title>Genomic Encyclopedia of Type Strains, Phase IV (KMG-IV): sequencing the most valuable type-strain genomes for metagenomic binning, comparative biology and taxonomic classification.</title>
        <authorList>
            <person name="Goeker M."/>
        </authorList>
    </citation>
    <scope>NUCLEOTIDE SEQUENCE [LARGE SCALE GENOMIC DNA]</scope>
    <source>
        <strain evidence="3 4">DSM 23837</strain>
    </source>
</reference>
<dbReference type="EMBL" id="JAUSTT010000025">
    <property type="protein sequence ID" value="MDQ0177646.1"/>
    <property type="molecule type" value="Genomic_DNA"/>
</dbReference>
<dbReference type="RefSeq" id="WP_307231812.1">
    <property type="nucleotide sequence ID" value="NZ_JAUSTT010000025.1"/>
</dbReference>
<dbReference type="InterPro" id="IPR012677">
    <property type="entry name" value="Nucleotide-bd_a/b_plait_sf"/>
</dbReference>
<comment type="caution">
    <text evidence="3">The sequence shown here is derived from an EMBL/GenBank/DDBJ whole genome shotgun (WGS) entry which is preliminary data.</text>
</comment>
<name>A0ABT9WWU0_9BACI</name>
<evidence type="ECO:0000313" key="3">
    <source>
        <dbReference type="EMBL" id="MDQ0177646.1"/>
    </source>
</evidence>
<evidence type="ECO:0000259" key="2">
    <source>
        <dbReference type="SMART" id="SM00363"/>
    </source>
</evidence>
<dbReference type="InterPro" id="IPR048443">
    <property type="entry name" value="RqcP2_N"/>
</dbReference>
<dbReference type="Pfam" id="PF01479">
    <property type="entry name" value="S4"/>
    <property type="match status" value="1"/>
</dbReference>
<accession>A0ABT9WWU0</accession>
<keyword evidence="1" id="KW-0694">RNA-binding</keyword>
<dbReference type="PANTHER" id="PTHR13633">
    <property type="entry name" value="MITOCHONDRIAL TRANSCRIPTION RESCUE FACTOR 1"/>
    <property type="match status" value="1"/>
</dbReference>
<evidence type="ECO:0000313" key="4">
    <source>
        <dbReference type="Proteomes" id="UP001223586"/>
    </source>
</evidence>
<dbReference type="InterPro" id="IPR040591">
    <property type="entry name" value="RqcP2_RBD"/>
</dbReference>
<dbReference type="InterPro" id="IPR002942">
    <property type="entry name" value="S4_RNA-bd"/>
</dbReference>
<keyword evidence="4" id="KW-1185">Reference proteome</keyword>
<dbReference type="Pfam" id="PF17774">
    <property type="entry name" value="YlmH_RBD"/>
    <property type="match status" value="1"/>
</dbReference>
<dbReference type="PROSITE" id="PS50889">
    <property type="entry name" value="S4"/>
    <property type="match status" value="1"/>
</dbReference>
<sequence length="258" mass="30254">MHHIYQHFRAEEKEFIDQVLSWRQFVEDSYTGKLTDFLDPRQVFIVQSVIGKHEEIKVKIFGGTEKAERKRAWIHPDYLKPSIADFQLTLLEVQYPSKFVRIEHRDVLGSLMSLGLKREKFGDILFHHDRIQFFICKEMQEYLYLHLNRIGNVKVALIEKQLEEAIITTDNWETFTVTASSLRLDVLLAAICRISRQKAAAMIQQTQVKVNWHLVEQPAFECREADIISARGFGRGKIVKIDGRTKKDKWRLTIGKLK</sequence>
<evidence type="ECO:0000256" key="1">
    <source>
        <dbReference type="PROSITE-ProRule" id="PRU00182"/>
    </source>
</evidence>
<dbReference type="Gene3D" id="3.10.290.10">
    <property type="entry name" value="RNA-binding S4 domain"/>
    <property type="match status" value="1"/>
</dbReference>
<protein>
    <submittedName>
        <fullName evidence="3">RNA-binding protein YlmH</fullName>
    </submittedName>
</protein>
<dbReference type="Proteomes" id="UP001223586">
    <property type="component" value="Unassembled WGS sequence"/>
</dbReference>
<feature type="domain" description="RNA-binding S4" evidence="2">
    <location>
        <begin position="182"/>
        <end position="239"/>
    </location>
</feature>
<dbReference type="Pfam" id="PF21278">
    <property type="entry name" value="YlmH_1st"/>
    <property type="match status" value="1"/>
</dbReference>
<dbReference type="Gene3D" id="3.30.1370.160">
    <property type="match status" value="1"/>
</dbReference>
<dbReference type="CDD" id="cd00165">
    <property type="entry name" value="S4"/>
    <property type="match status" value="1"/>
</dbReference>